<dbReference type="EMBL" id="CP011013">
    <property type="protein sequence ID" value="AJT49795.1"/>
    <property type="molecule type" value="Genomic_DNA"/>
</dbReference>
<evidence type="ECO:0000313" key="2">
    <source>
        <dbReference type="Proteomes" id="UP000003645"/>
    </source>
</evidence>
<dbReference type="KEGG" id="lmu:LBLM1_00845"/>
<gene>
    <name evidence="1" type="ORF">LBLM1_00845</name>
</gene>
<protein>
    <submittedName>
        <fullName evidence="1">Uncharacterized protein</fullName>
    </submittedName>
</protein>
<sequence>MRSILSLSFAMIDLDKIGQNGPFINMLGGTRYFQSICFLTMGFYQYVRGNESNFGFIFFTTNGEPQNGLSKAQIKIERGRPVIAFKRCLIVNLKKPNIVSA</sequence>
<dbReference type="Proteomes" id="UP000003645">
    <property type="component" value="Chromosome"/>
</dbReference>
<proteinExistence type="predicted"/>
<reference evidence="1 2" key="1">
    <citation type="journal article" date="2012" name="J. Bacteriol.">
        <title>Genome sequence of Lactobacillus mucosae LM1, isolated from piglet feces.</title>
        <authorList>
            <person name="Lee J.H."/>
            <person name="Valeriano V.D."/>
            <person name="Shin Y.R."/>
            <person name="Chae J.P."/>
            <person name="Kim G.B."/>
            <person name="Ham J.S."/>
            <person name="Chun J."/>
            <person name="Kang D.K."/>
        </authorList>
    </citation>
    <scope>NUCLEOTIDE SEQUENCE [LARGE SCALE GENOMIC DNA]</scope>
    <source>
        <strain evidence="1 2">LM1</strain>
    </source>
</reference>
<keyword evidence="2" id="KW-1185">Reference proteome</keyword>
<dbReference type="HOGENOM" id="CLU_2287929_0_0_9"/>
<organism evidence="1 2">
    <name type="scientific">Limosilactobacillus mucosae LM1</name>
    <dbReference type="NCBI Taxonomy" id="1130798"/>
    <lineage>
        <taxon>Bacteria</taxon>
        <taxon>Bacillati</taxon>
        <taxon>Bacillota</taxon>
        <taxon>Bacilli</taxon>
        <taxon>Lactobacillales</taxon>
        <taxon>Lactobacillaceae</taxon>
        <taxon>Limosilactobacillus</taxon>
    </lineage>
</organism>
<dbReference type="AlphaFoldDB" id="A0A0D4CIQ1"/>
<evidence type="ECO:0000313" key="1">
    <source>
        <dbReference type="EMBL" id="AJT49795.1"/>
    </source>
</evidence>
<name>A0A0D4CIQ1_LIMMU</name>
<accession>A0A0D4CIQ1</accession>